<accession>A0A131Z0U8</accession>
<reference evidence="2" key="1">
    <citation type="journal article" date="2016" name="Ticks Tick Borne Dis.">
        <title>De novo assembly and annotation of the salivary gland transcriptome of Rhipicephalus appendiculatus male and female ticks during blood feeding.</title>
        <authorList>
            <person name="de Castro M.H."/>
            <person name="de Klerk D."/>
            <person name="Pienaar R."/>
            <person name="Latif A.A."/>
            <person name="Rees D.J."/>
            <person name="Mans B.J."/>
        </authorList>
    </citation>
    <scope>NUCLEOTIDE SEQUENCE</scope>
    <source>
        <tissue evidence="2">Salivary glands</tissue>
    </source>
</reference>
<feature type="chain" id="PRO_5007286465" evidence="1">
    <location>
        <begin position="21"/>
        <end position="194"/>
    </location>
</feature>
<evidence type="ECO:0000256" key="1">
    <source>
        <dbReference type="SAM" id="SignalP"/>
    </source>
</evidence>
<organism evidence="2">
    <name type="scientific">Rhipicephalus appendiculatus</name>
    <name type="common">Brown ear tick</name>
    <dbReference type="NCBI Taxonomy" id="34631"/>
    <lineage>
        <taxon>Eukaryota</taxon>
        <taxon>Metazoa</taxon>
        <taxon>Ecdysozoa</taxon>
        <taxon>Arthropoda</taxon>
        <taxon>Chelicerata</taxon>
        <taxon>Arachnida</taxon>
        <taxon>Acari</taxon>
        <taxon>Parasitiformes</taxon>
        <taxon>Ixodida</taxon>
        <taxon>Ixodoidea</taxon>
        <taxon>Ixodidae</taxon>
        <taxon>Rhipicephalinae</taxon>
        <taxon>Rhipicephalus</taxon>
        <taxon>Rhipicephalus</taxon>
    </lineage>
</organism>
<dbReference type="EMBL" id="GEDV01003660">
    <property type="protein sequence ID" value="JAP84897.1"/>
    <property type="molecule type" value="Transcribed_RNA"/>
</dbReference>
<feature type="signal peptide" evidence="1">
    <location>
        <begin position="1"/>
        <end position="20"/>
    </location>
</feature>
<sequence>MARKLLVSLLLAVSSVMLECKFPSLRRKTWNIRTFVDTSEDIWTYNTSERNNIICKVDKRQFSTTSALFFNRHYIIRTEKFYTCLSAKFDTQRRECMLVANRGSEQTECMAYYHKRFGCAVINVKPRNGEEPYYDLRIQGSFIRAGPSSKCVLMFARHTMYGRVIYEPQCPDILRRSRMPSFYTPPTCRRSGRS</sequence>
<evidence type="ECO:0000313" key="2">
    <source>
        <dbReference type="EMBL" id="JAP84897.1"/>
    </source>
</evidence>
<protein>
    <submittedName>
        <fullName evidence="2">Lipocalin</fullName>
    </submittedName>
</protein>
<keyword evidence="1" id="KW-0732">Signal</keyword>
<name>A0A131Z0U8_RHIAP</name>
<proteinExistence type="predicted"/>
<dbReference type="AlphaFoldDB" id="A0A131Z0U8"/>